<gene>
    <name evidence="2" type="ORF">H2200_008826</name>
</gene>
<evidence type="ECO:0000313" key="2">
    <source>
        <dbReference type="EMBL" id="KAJ9606816.1"/>
    </source>
</evidence>
<name>A0AA38X4T4_9EURO</name>
<protein>
    <submittedName>
        <fullName evidence="2">Uncharacterized protein</fullName>
    </submittedName>
</protein>
<dbReference type="Proteomes" id="UP001172673">
    <property type="component" value="Unassembled WGS sequence"/>
</dbReference>
<comment type="caution">
    <text evidence="2">The sequence shown here is derived from an EMBL/GenBank/DDBJ whole genome shotgun (WGS) entry which is preliminary data.</text>
</comment>
<keyword evidence="3" id="KW-1185">Reference proteome</keyword>
<reference evidence="2" key="1">
    <citation type="submission" date="2022-10" db="EMBL/GenBank/DDBJ databases">
        <title>Culturing micro-colonial fungi from biological soil crusts in the Mojave desert and describing Neophaeococcomyces mojavensis, and introducing the new genera and species Taxawa tesnikishii.</title>
        <authorList>
            <person name="Kurbessoian T."/>
            <person name="Stajich J.E."/>
        </authorList>
    </citation>
    <scope>NUCLEOTIDE SEQUENCE</scope>
    <source>
        <strain evidence="2">TK_41</strain>
    </source>
</reference>
<accession>A0AA38X4T4</accession>
<dbReference type="EMBL" id="JAPDRK010000013">
    <property type="protein sequence ID" value="KAJ9606816.1"/>
    <property type="molecule type" value="Genomic_DNA"/>
</dbReference>
<feature type="signal peptide" evidence="1">
    <location>
        <begin position="1"/>
        <end position="16"/>
    </location>
</feature>
<proteinExistence type="predicted"/>
<sequence>MHLSQILLCWLGLGAATAIGHEQEYIGSDHLDKYNLSLTFDDLPTNASGIGYNGETNYTPLHYGDLYFQSFTVVNVAKAQEDLPNPVDLLCASSAPNALFSHRHASNPWPRFSLHSLTDPSLPRDPNVTFTMRSIDISPVGSIPQNGLVIIWLNLLKLPPDDALDGGKNILPWPELAGGAPIYAQGRIFQLVAFFGPGPHPNVYINYDNFRRYNPEMGTKVDTFEVYAQLLKRSGPNEPYSVVADWEICLDNVVVEIAKKAGDKDDEEAGGASVRTFVLAGENGEVLDYQDEGQKLMKELRL</sequence>
<keyword evidence="1" id="KW-0732">Signal</keyword>
<dbReference type="AlphaFoldDB" id="A0AA38X4T4"/>
<organism evidence="2 3">
    <name type="scientific">Cladophialophora chaetospira</name>
    <dbReference type="NCBI Taxonomy" id="386627"/>
    <lineage>
        <taxon>Eukaryota</taxon>
        <taxon>Fungi</taxon>
        <taxon>Dikarya</taxon>
        <taxon>Ascomycota</taxon>
        <taxon>Pezizomycotina</taxon>
        <taxon>Eurotiomycetes</taxon>
        <taxon>Chaetothyriomycetidae</taxon>
        <taxon>Chaetothyriales</taxon>
        <taxon>Herpotrichiellaceae</taxon>
        <taxon>Cladophialophora</taxon>
    </lineage>
</organism>
<feature type="chain" id="PRO_5041303220" evidence="1">
    <location>
        <begin position="17"/>
        <end position="302"/>
    </location>
</feature>
<evidence type="ECO:0000256" key="1">
    <source>
        <dbReference type="SAM" id="SignalP"/>
    </source>
</evidence>
<evidence type="ECO:0000313" key="3">
    <source>
        <dbReference type="Proteomes" id="UP001172673"/>
    </source>
</evidence>